<dbReference type="SUPFAM" id="SSF56935">
    <property type="entry name" value="Porins"/>
    <property type="match status" value="1"/>
</dbReference>
<dbReference type="InterPro" id="IPR012910">
    <property type="entry name" value="Plug_dom"/>
</dbReference>
<dbReference type="AlphaFoldDB" id="A0A3M4VVS3"/>
<dbReference type="InterPro" id="IPR037066">
    <property type="entry name" value="Plug_dom_sf"/>
</dbReference>
<proteinExistence type="inferred from homology"/>
<dbReference type="GO" id="GO:0044718">
    <property type="term" value="P:siderophore transmembrane transport"/>
    <property type="evidence" value="ECO:0007669"/>
    <property type="project" value="TreeGrafter"/>
</dbReference>
<dbReference type="Proteomes" id="UP000278332">
    <property type="component" value="Unassembled WGS sequence"/>
</dbReference>
<keyword evidence="11" id="KW-0732">Signal</keyword>
<keyword evidence="4 8" id="KW-0812">Transmembrane</keyword>
<comment type="similarity">
    <text evidence="8 9">Belongs to the TonB-dependent receptor family.</text>
</comment>
<dbReference type="Gene3D" id="2.170.130.10">
    <property type="entry name" value="TonB-dependent receptor, plug domain"/>
    <property type="match status" value="1"/>
</dbReference>
<evidence type="ECO:0000256" key="3">
    <source>
        <dbReference type="ARBA" id="ARBA00022452"/>
    </source>
</evidence>
<dbReference type="InterPro" id="IPR000531">
    <property type="entry name" value="Beta-barrel_TonB"/>
</dbReference>
<evidence type="ECO:0000313" key="14">
    <source>
        <dbReference type="EMBL" id="RMR55931.1"/>
    </source>
</evidence>
<evidence type="ECO:0000259" key="12">
    <source>
        <dbReference type="Pfam" id="PF00593"/>
    </source>
</evidence>
<keyword evidence="7 8" id="KW-0998">Cell outer membrane</keyword>
<feature type="domain" description="TonB-dependent receptor plug" evidence="13">
    <location>
        <begin position="56"/>
        <end position="158"/>
    </location>
</feature>
<name>A0A3M4VVS3_PSECI</name>
<evidence type="ECO:0000256" key="4">
    <source>
        <dbReference type="ARBA" id="ARBA00022692"/>
    </source>
</evidence>
<keyword evidence="5 9" id="KW-0798">TonB box</keyword>
<reference evidence="14 15" key="1">
    <citation type="submission" date="2018-08" db="EMBL/GenBank/DDBJ databases">
        <title>Recombination of ecologically and evolutionarily significant loci maintains genetic cohesion in the Pseudomonas syringae species complex.</title>
        <authorList>
            <person name="Dillon M."/>
            <person name="Thakur S."/>
            <person name="Almeida R.N.D."/>
            <person name="Weir B.S."/>
            <person name="Guttman D.S."/>
        </authorList>
    </citation>
    <scope>NUCLEOTIDE SEQUENCE [LARGE SCALE GENOMIC DNA]</scope>
    <source>
        <strain evidence="14 15">ICMP 6917</strain>
    </source>
</reference>
<sequence length="687" mass="73939">MRPAKETDMSPMHRNLLWRLTPLATALLLAAPAHAAESLELQPQVITANPLGSDQLATPTTVLEGDALTLEQKGSLGETLNKQPGVSSSYFGPGASRPIIRGMDGDRIRILRNGVGALDASSLSYDHAVPLDPVNVDRVEIVRGPAALLYGGSAIGGVVNTFDNRIPTEAIEGIHGAGELRYGGADTTRSSAGKLEAGNGQFALHIDANAREFNDLRIPGYARTRELRAQGSEDGDKKNRLSNSDGRQDGGAVGGSYTWDDGYAGVSYSNYDSNYGSPAEQDVRIRMQQEHYAFASEIRNLSGPFTSVKLDAGYTDYEHREIEGGEVGTTFKNKGYEARIEARHQPIGPVNGVVGAQITRSEFSALGEEAFVPQTDTDAGALFILEELQATERLKLSLGGRIEHTTVNPDAQGKDRFAAADNSSKFTAGSLSSGAVYTLTPVWSLAATLGYTERAPTFYELYANGAHVATGTYERGNADLSKEKAVSSDLALRFDNGTHKGSAGVFYSHFSNYIGLLGSGRTVDEDGQDDASGIPEFNYAGVRARFSGFEAQDHWKLGENRYGSLALELSGDYTRATNLDTGEALPRIAPLRLNSGLLWELDKWQARLDIEHASAQRRVPDNESTTDGYTTLGASAGYRFNLGSSQWLAFVNGENLTNQTVRYASSILRDIAPAQGRSVQVGLRTTF</sequence>
<gene>
    <name evidence="14" type="ORF">ALP84_01800</name>
</gene>
<dbReference type="Gene3D" id="2.40.170.20">
    <property type="entry name" value="TonB-dependent receptor, beta-barrel domain"/>
    <property type="match status" value="1"/>
</dbReference>
<evidence type="ECO:0000256" key="8">
    <source>
        <dbReference type="PROSITE-ProRule" id="PRU01360"/>
    </source>
</evidence>
<dbReference type="CDD" id="cd01347">
    <property type="entry name" value="ligand_gated_channel"/>
    <property type="match status" value="1"/>
</dbReference>
<evidence type="ECO:0000256" key="5">
    <source>
        <dbReference type="ARBA" id="ARBA00023077"/>
    </source>
</evidence>
<organism evidence="14 15">
    <name type="scientific">Pseudomonas cichorii</name>
    <dbReference type="NCBI Taxonomy" id="36746"/>
    <lineage>
        <taxon>Bacteria</taxon>
        <taxon>Pseudomonadati</taxon>
        <taxon>Pseudomonadota</taxon>
        <taxon>Gammaproteobacteria</taxon>
        <taxon>Pseudomonadales</taxon>
        <taxon>Pseudomonadaceae</taxon>
        <taxon>Pseudomonas</taxon>
    </lineage>
</organism>
<dbReference type="InterPro" id="IPR039426">
    <property type="entry name" value="TonB-dep_rcpt-like"/>
</dbReference>
<evidence type="ECO:0000256" key="2">
    <source>
        <dbReference type="ARBA" id="ARBA00022448"/>
    </source>
</evidence>
<evidence type="ECO:0000259" key="13">
    <source>
        <dbReference type="Pfam" id="PF07715"/>
    </source>
</evidence>
<evidence type="ECO:0000256" key="6">
    <source>
        <dbReference type="ARBA" id="ARBA00023136"/>
    </source>
</evidence>
<dbReference type="Pfam" id="PF07715">
    <property type="entry name" value="Plug"/>
    <property type="match status" value="1"/>
</dbReference>
<dbReference type="GO" id="GO:0009279">
    <property type="term" value="C:cell outer membrane"/>
    <property type="evidence" value="ECO:0007669"/>
    <property type="project" value="UniProtKB-SubCell"/>
</dbReference>
<evidence type="ECO:0000256" key="1">
    <source>
        <dbReference type="ARBA" id="ARBA00004571"/>
    </source>
</evidence>
<accession>A0A3M4VVS3</accession>
<keyword evidence="6 8" id="KW-0472">Membrane</keyword>
<feature type="signal peptide" evidence="11">
    <location>
        <begin position="1"/>
        <end position="35"/>
    </location>
</feature>
<evidence type="ECO:0000256" key="7">
    <source>
        <dbReference type="ARBA" id="ARBA00023237"/>
    </source>
</evidence>
<dbReference type="EMBL" id="RBRY01000101">
    <property type="protein sequence ID" value="RMR55931.1"/>
    <property type="molecule type" value="Genomic_DNA"/>
</dbReference>
<dbReference type="Pfam" id="PF00593">
    <property type="entry name" value="TonB_dep_Rec_b-barrel"/>
    <property type="match status" value="1"/>
</dbReference>
<evidence type="ECO:0000256" key="10">
    <source>
        <dbReference type="SAM" id="MobiDB-lite"/>
    </source>
</evidence>
<dbReference type="PANTHER" id="PTHR30069">
    <property type="entry name" value="TONB-DEPENDENT OUTER MEMBRANE RECEPTOR"/>
    <property type="match status" value="1"/>
</dbReference>
<dbReference type="PANTHER" id="PTHR30069:SF40">
    <property type="entry name" value="TONB-DEPENDENT RECEPTOR NMB0964-RELATED"/>
    <property type="match status" value="1"/>
</dbReference>
<comment type="subcellular location">
    <subcellularLocation>
        <location evidence="1 8">Cell outer membrane</location>
        <topology evidence="1 8">Multi-pass membrane protein</topology>
    </subcellularLocation>
</comment>
<protein>
    <submittedName>
        <fullName evidence="14">Putative TonB-dependent receptor</fullName>
    </submittedName>
</protein>
<comment type="caution">
    <text evidence="14">The sequence shown here is derived from an EMBL/GenBank/DDBJ whole genome shotgun (WGS) entry which is preliminary data.</text>
</comment>
<dbReference type="InterPro" id="IPR036942">
    <property type="entry name" value="Beta-barrel_TonB_sf"/>
</dbReference>
<feature type="chain" id="PRO_5018112521" evidence="11">
    <location>
        <begin position="36"/>
        <end position="687"/>
    </location>
</feature>
<evidence type="ECO:0000313" key="15">
    <source>
        <dbReference type="Proteomes" id="UP000278332"/>
    </source>
</evidence>
<evidence type="ECO:0000256" key="9">
    <source>
        <dbReference type="RuleBase" id="RU003357"/>
    </source>
</evidence>
<keyword evidence="2 8" id="KW-0813">Transport</keyword>
<dbReference type="PROSITE" id="PS52016">
    <property type="entry name" value="TONB_DEPENDENT_REC_3"/>
    <property type="match status" value="1"/>
</dbReference>
<feature type="region of interest" description="Disordered" evidence="10">
    <location>
        <begin position="226"/>
        <end position="254"/>
    </location>
</feature>
<keyword evidence="3 8" id="KW-1134">Transmembrane beta strand</keyword>
<feature type="domain" description="TonB-dependent receptor-like beta-barrel" evidence="12">
    <location>
        <begin position="234"/>
        <end position="656"/>
    </location>
</feature>
<dbReference type="GO" id="GO:0015344">
    <property type="term" value="F:siderophore uptake transmembrane transporter activity"/>
    <property type="evidence" value="ECO:0007669"/>
    <property type="project" value="TreeGrafter"/>
</dbReference>
<keyword evidence="14" id="KW-0675">Receptor</keyword>
<evidence type="ECO:0000256" key="11">
    <source>
        <dbReference type="SAM" id="SignalP"/>
    </source>
</evidence>